<dbReference type="OrthoDB" id="424974at2759"/>
<reference evidence="1 2" key="1">
    <citation type="submission" date="2016-04" db="EMBL/GenBank/DDBJ databases">
        <title>A degradative enzymes factory behind the ericoid mycorrhizal symbiosis.</title>
        <authorList>
            <consortium name="DOE Joint Genome Institute"/>
            <person name="Martino E."/>
            <person name="Morin E."/>
            <person name="Grelet G."/>
            <person name="Kuo A."/>
            <person name="Kohler A."/>
            <person name="Daghino S."/>
            <person name="Barry K."/>
            <person name="Choi C."/>
            <person name="Cichocki N."/>
            <person name="Clum A."/>
            <person name="Copeland A."/>
            <person name="Hainaut M."/>
            <person name="Haridas S."/>
            <person name="Labutti K."/>
            <person name="Lindquist E."/>
            <person name="Lipzen A."/>
            <person name="Khouja H.-R."/>
            <person name="Murat C."/>
            <person name="Ohm R."/>
            <person name="Olson A."/>
            <person name="Spatafora J."/>
            <person name="Veneault-Fourrey C."/>
            <person name="Henrissat B."/>
            <person name="Grigoriev I."/>
            <person name="Martin F."/>
            <person name="Perotto S."/>
        </authorList>
    </citation>
    <scope>NUCLEOTIDE SEQUENCE [LARGE SCALE GENOMIC DNA]</scope>
    <source>
        <strain evidence="1 2">F</strain>
    </source>
</reference>
<evidence type="ECO:0000313" key="1">
    <source>
        <dbReference type="EMBL" id="PMD30179.1"/>
    </source>
</evidence>
<proteinExistence type="predicted"/>
<name>A0A2J6QVA2_HYAVF</name>
<dbReference type="AlphaFoldDB" id="A0A2J6QVA2"/>
<dbReference type="STRING" id="1149755.A0A2J6QVA2"/>
<sequence length="90" mass="10133">LFTSDLFTESVSRSWETVMSALRAHDHLSAYVQQCIRVFETLSARALESRYPDSVGSGDALPLDSFLVDNLFQDVGYDLDDFFCNNMEGV</sequence>
<accession>A0A2J6QVA2</accession>
<dbReference type="EMBL" id="KZ613968">
    <property type="protein sequence ID" value="PMD30179.1"/>
    <property type="molecule type" value="Genomic_DNA"/>
</dbReference>
<feature type="non-terminal residue" evidence="1">
    <location>
        <position position="1"/>
    </location>
</feature>
<dbReference type="Proteomes" id="UP000235786">
    <property type="component" value="Unassembled WGS sequence"/>
</dbReference>
<gene>
    <name evidence="1" type="ORF">L207DRAFT_443991</name>
</gene>
<evidence type="ECO:0000313" key="2">
    <source>
        <dbReference type="Proteomes" id="UP000235786"/>
    </source>
</evidence>
<keyword evidence="2" id="KW-1185">Reference proteome</keyword>
<organism evidence="1 2">
    <name type="scientific">Hyaloscypha variabilis (strain UAMH 11265 / GT02V1 / F)</name>
    <name type="common">Meliniomyces variabilis</name>
    <dbReference type="NCBI Taxonomy" id="1149755"/>
    <lineage>
        <taxon>Eukaryota</taxon>
        <taxon>Fungi</taxon>
        <taxon>Dikarya</taxon>
        <taxon>Ascomycota</taxon>
        <taxon>Pezizomycotina</taxon>
        <taxon>Leotiomycetes</taxon>
        <taxon>Helotiales</taxon>
        <taxon>Hyaloscyphaceae</taxon>
        <taxon>Hyaloscypha</taxon>
        <taxon>Hyaloscypha variabilis</taxon>
    </lineage>
</organism>
<protein>
    <submittedName>
        <fullName evidence="1">Uncharacterized protein</fullName>
    </submittedName>
</protein>